<evidence type="ECO:0000313" key="2">
    <source>
        <dbReference type="Proteomes" id="UP001055156"/>
    </source>
</evidence>
<dbReference type="Proteomes" id="UP001055156">
    <property type="component" value="Unassembled WGS sequence"/>
</dbReference>
<sequence>MWMIGKLRQAFREDGISGLLSRSLGFLYRRLVRPLSPARRPLRWGGVPICHLRKWTDLLVPDSWHTERLDDPTYEAGLVGGLNAQVRPGDRVVVVGGGVGVTAVTAALCAGPSGRIECYEGSAENCGHVRATAALNGVALGIHHAVVGEPIAVYHDPAGFGALVAPAALPLCDVLCLDCEGAEVTILRELPFRPRVLLVETHGVYKAPSALVAAMMRERGYAVTDLGWAEPRFAESCRRDDIRVLLGTAA</sequence>
<reference evidence="1" key="2">
    <citation type="submission" date="2021-08" db="EMBL/GenBank/DDBJ databases">
        <authorList>
            <person name="Tani A."/>
            <person name="Ola A."/>
            <person name="Ogura Y."/>
            <person name="Katsura K."/>
            <person name="Hayashi T."/>
        </authorList>
    </citation>
    <scope>NUCLEOTIDE SEQUENCE</scope>
    <source>
        <strain evidence="1">NBRC 15689</strain>
    </source>
</reference>
<proteinExistence type="predicted"/>
<accession>A0ABQ4TB29</accession>
<dbReference type="SUPFAM" id="SSF53335">
    <property type="entry name" value="S-adenosyl-L-methionine-dependent methyltransferases"/>
    <property type="match status" value="1"/>
</dbReference>
<protein>
    <recommendedName>
        <fullName evidence="3">Methyltransferase FkbM domain-containing protein</fullName>
    </recommendedName>
</protein>
<reference evidence="1" key="1">
    <citation type="journal article" date="2021" name="Front. Microbiol.">
        <title>Comprehensive Comparative Genomics and Phenotyping of Methylobacterium Species.</title>
        <authorList>
            <person name="Alessa O."/>
            <person name="Ogura Y."/>
            <person name="Fujitani Y."/>
            <person name="Takami H."/>
            <person name="Hayashi T."/>
            <person name="Sahin N."/>
            <person name="Tani A."/>
        </authorList>
    </citation>
    <scope>NUCLEOTIDE SEQUENCE</scope>
    <source>
        <strain evidence="1">NBRC 15689</strain>
    </source>
</reference>
<evidence type="ECO:0008006" key="3">
    <source>
        <dbReference type="Google" id="ProtNLM"/>
    </source>
</evidence>
<dbReference type="Gene3D" id="3.40.50.150">
    <property type="entry name" value="Vaccinia Virus protein VP39"/>
    <property type="match status" value="1"/>
</dbReference>
<organism evidence="1 2">
    <name type="scientific">Methylobacterium organophilum</name>
    <dbReference type="NCBI Taxonomy" id="410"/>
    <lineage>
        <taxon>Bacteria</taxon>
        <taxon>Pseudomonadati</taxon>
        <taxon>Pseudomonadota</taxon>
        <taxon>Alphaproteobacteria</taxon>
        <taxon>Hyphomicrobiales</taxon>
        <taxon>Methylobacteriaceae</taxon>
        <taxon>Methylobacterium</taxon>
    </lineage>
</organism>
<comment type="caution">
    <text evidence="1">The sequence shown here is derived from an EMBL/GenBank/DDBJ whole genome shotgun (WGS) entry which is preliminary data.</text>
</comment>
<evidence type="ECO:0000313" key="1">
    <source>
        <dbReference type="EMBL" id="GJE28241.1"/>
    </source>
</evidence>
<keyword evidence="2" id="KW-1185">Reference proteome</keyword>
<name>A0ABQ4TB29_METOR</name>
<dbReference type="InterPro" id="IPR029063">
    <property type="entry name" value="SAM-dependent_MTases_sf"/>
</dbReference>
<gene>
    <name evidence="1" type="ORF">LKMONMHP_3108</name>
</gene>
<dbReference type="EMBL" id="BPQV01000009">
    <property type="protein sequence ID" value="GJE28241.1"/>
    <property type="molecule type" value="Genomic_DNA"/>
</dbReference>